<proteinExistence type="predicted"/>
<evidence type="ECO:0000313" key="1">
    <source>
        <dbReference type="EMBL" id="MFC5155274.1"/>
    </source>
</evidence>
<gene>
    <name evidence="1" type="ORF">ACFPRH_26415</name>
</gene>
<reference evidence="2" key="1">
    <citation type="journal article" date="2019" name="Int. J. Syst. Evol. Microbiol.">
        <title>The Global Catalogue of Microorganisms (GCM) 10K type strain sequencing project: providing services to taxonomists for standard genome sequencing and annotation.</title>
        <authorList>
            <consortium name="The Broad Institute Genomics Platform"/>
            <consortium name="The Broad Institute Genome Sequencing Center for Infectious Disease"/>
            <person name="Wu L."/>
            <person name="Ma J."/>
        </authorList>
    </citation>
    <scope>NUCLEOTIDE SEQUENCE [LARGE SCALE GENOMIC DNA]</scope>
    <source>
        <strain evidence="2">PCU 266</strain>
    </source>
</reference>
<dbReference type="EMBL" id="JBHSKP010000021">
    <property type="protein sequence ID" value="MFC5155274.1"/>
    <property type="molecule type" value="Genomic_DNA"/>
</dbReference>
<protein>
    <submittedName>
        <fullName evidence="1">Uncharacterized protein</fullName>
    </submittedName>
</protein>
<evidence type="ECO:0000313" key="2">
    <source>
        <dbReference type="Proteomes" id="UP001596160"/>
    </source>
</evidence>
<dbReference type="Proteomes" id="UP001596160">
    <property type="component" value="Unassembled WGS sequence"/>
</dbReference>
<name>A0ABW0AS32_9ACTN</name>
<keyword evidence="2" id="KW-1185">Reference proteome</keyword>
<sequence length="43" mass="4705">MNENLREEQVALIPTDSVAATSGTATADDEAIRQQLRSLGYRI</sequence>
<dbReference type="RefSeq" id="WP_344482586.1">
    <property type="nucleotide sequence ID" value="NZ_BAAASB010000018.1"/>
</dbReference>
<accession>A0ABW0AS32</accession>
<comment type="caution">
    <text evidence="1">The sequence shown here is derived from an EMBL/GenBank/DDBJ whole genome shotgun (WGS) entry which is preliminary data.</text>
</comment>
<organism evidence="1 2">
    <name type="scientific">Streptomyces amakusaensis</name>
    <dbReference type="NCBI Taxonomy" id="67271"/>
    <lineage>
        <taxon>Bacteria</taxon>
        <taxon>Bacillati</taxon>
        <taxon>Actinomycetota</taxon>
        <taxon>Actinomycetes</taxon>
        <taxon>Kitasatosporales</taxon>
        <taxon>Streptomycetaceae</taxon>
        <taxon>Streptomyces</taxon>
    </lineage>
</organism>